<evidence type="ECO:0000256" key="1">
    <source>
        <dbReference type="SAM" id="MobiDB-lite"/>
    </source>
</evidence>
<feature type="region of interest" description="Disordered" evidence="1">
    <location>
        <begin position="43"/>
        <end position="65"/>
    </location>
</feature>
<protein>
    <submittedName>
        <fullName evidence="2">Uncharacterized protein</fullName>
    </submittedName>
</protein>
<evidence type="ECO:0000313" key="2">
    <source>
        <dbReference type="EMBL" id="KAK3590985.1"/>
    </source>
</evidence>
<organism evidence="2 3">
    <name type="scientific">Potamilus streckersoni</name>
    <dbReference type="NCBI Taxonomy" id="2493646"/>
    <lineage>
        <taxon>Eukaryota</taxon>
        <taxon>Metazoa</taxon>
        <taxon>Spiralia</taxon>
        <taxon>Lophotrochozoa</taxon>
        <taxon>Mollusca</taxon>
        <taxon>Bivalvia</taxon>
        <taxon>Autobranchia</taxon>
        <taxon>Heteroconchia</taxon>
        <taxon>Palaeoheterodonta</taxon>
        <taxon>Unionida</taxon>
        <taxon>Unionoidea</taxon>
        <taxon>Unionidae</taxon>
        <taxon>Ambleminae</taxon>
        <taxon>Lampsilini</taxon>
        <taxon>Potamilus</taxon>
    </lineage>
</organism>
<dbReference type="Proteomes" id="UP001195483">
    <property type="component" value="Unassembled WGS sequence"/>
</dbReference>
<dbReference type="EMBL" id="JAEAOA010001235">
    <property type="protein sequence ID" value="KAK3590985.1"/>
    <property type="molecule type" value="Genomic_DNA"/>
</dbReference>
<name>A0AAE0VVW4_9BIVA</name>
<reference evidence="2" key="3">
    <citation type="submission" date="2023-05" db="EMBL/GenBank/DDBJ databases">
        <authorList>
            <person name="Smith C.H."/>
        </authorList>
    </citation>
    <scope>NUCLEOTIDE SEQUENCE</scope>
    <source>
        <strain evidence="2">CHS0354</strain>
        <tissue evidence="2">Mantle</tissue>
    </source>
</reference>
<feature type="compositionally biased region" description="Polar residues" evidence="1">
    <location>
        <begin position="49"/>
        <end position="63"/>
    </location>
</feature>
<proteinExistence type="predicted"/>
<dbReference type="AlphaFoldDB" id="A0AAE0VVW4"/>
<keyword evidence="3" id="KW-1185">Reference proteome</keyword>
<reference evidence="2" key="1">
    <citation type="journal article" date="2021" name="Genome Biol. Evol.">
        <title>A High-Quality Reference Genome for a Parasitic Bivalve with Doubly Uniparental Inheritance (Bivalvia: Unionida).</title>
        <authorList>
            <person name="Smith C.H."/>
        </authorList>
    </citation>
    <scope>NUCLEOTIDE SEQUENCE</scope>
    <source>
        <strain evidence="2">CHS0354</strain>
    </source>
</reference>
<reference evidence="2" key="2">
    <citation type="journal article" date="2021" name="Genome Biol. Evol.">
        <title>Developing a high-quality reference genome for a parasitic bivalve with doubly uniparental inheritance (Bivalvia: Unionida).</title>
        <authorList>
            <person name="Smith C.H."/>
        </authorList>
    </citation>
    <scope>NUCLEOTIDE SEQUENCE</scope>
    <source>
        <strain evidence="2">CHS0354</strain>
        <tissue evidence="2">Mantle</tissue>
    </source>
</reference>
<sequence>MMSSSPANNLMKINDTINAKKSEKLRTTMNHLLRISSFRRSRDVKNETGDANANLTVDQGNSHYKNRIKKTTKQKSNHEFNPSPVRRLSRENNTKTFYLAYHDRLEKSVSFMVFGMKIRDLRFGDIALAA</sequence>
<evidence type="ECO:0000313" key="3">
    <source>
        <dbReference type="Proteomes" id="UP001195483"/>
    </source>
</evidence>
<accession>A0AAE0VVW4</accession>
<comment type="caution">
    <text evidence="2">The sequence shown here is derived from an EMBL/GenBank/DDBJ whole genome shotgun (WGS) entry which is preliminary data.</text>
</comment>
<gene>
    <name evidence="2" type="ORF">CHS0354_020340</name>
</gene>